<evidence type="ECO:0008006" key="4">
    <source>
        <dbReference type="Google" id="ProtNLM"/>
    </source>
</evidence>
<name>A0A7S0D6A4_MICPS</name>
<dbReference type="Gene3D" id="3.40.1500.10">
    <property type="entry name" value="Coproporphyrinogen III oxidase, aerobic"/>
    <property type="match status" value="1"/>
</dbReference>
<gene>
    <name evidence="3" type="ORF">MSP1401_LOCUS7566</name>
</gene>
<dbReference type="EMBL" id="HBEN01009107">
    <property type="protein sequence ID" value="CAD8442788.1"/>
    <property type="molecule type" value="Transcribed_RNA"/>
</dbReference>
<dbReference type="UniPathway" id="UPA00251">
    <property type="reaction ID" value="UER00322"/>
</dbReference>
<dbReference type="PANTHER" id="PTHR10755:SF3">
    <property type="entry name" value="COPROPORPHYRINOGEN OXIDASE"/>
    <property type="match status" value="1"/>
</dbReference>
<feature type="region of interest" description="Disordered" evidence="2">
    <location>
        <begin position="1"/>
        <end position="71"/>
    </location>
</feature>
<proteinExistence type="predicted"/>
<reference evidence="3" key="1">
    <citation type="submission" date="2021-01" db="EMBL/GenBank/DDBJ databases">
        <authorList>
            <person name="Corre E."/>
            <person name="Pelletier E."/>
            <person name="Niang G."/>
            <person name="Scheremetjew M."/>
            <person name="Finn R."/>
            <person name="Kale V."/>
            <person name="Holt S."/>
            <person name="Cochrane G."/>
            <person name="Meng A."/>
            <person name="Brown T."/>
            <person name="Cohen L."/>
        </authorList>
    </citation>
    <scope>NUCLEOTIDE SEQUENCE</scope>
    <source>
        <strain evidence="3">CCAC1681</strain>
    </source>
</reference>
<sequence length="430" mass="47464">MATTSALSSPPTRVRAGVAATRATHATPRPPLPARTPRSARRVSRGFRNDAPRARGAPPLAVASDASSPTDLFDGIDTNGVELDYFETFVMELQTNVVDALERIEKEAFEIGPEVVRDANAKQPAVFCKDAYKRSGAGSGFGVTRVMEGGGVFEKAAANVSVIRGTLSKERAAAMTERGRPGVDPNGGQTYSAVALSLVFHPRSPMVPTFRADIRRFAVDGVGSWYGGGADLTPYYLFDEDAAEFHAHYRDLCRAHDKENLAEATEASRSGSESRSGPLHERCKKWCDEYFYIPARGEHRGVGGVFFDDMSDDDDNDVSSSPAEAHPVNAESFTRAVGSGWLDSYEPIVKRRWSLPYDEKNEKWHHQRRGRYVEFNLLYDRGVRFGLDGGRVESIMVSAPPRVRWDYDATPKVGSEEARLVEVLRNPKEW</sequence>
<protein>
    <recommendedName>
        <fullName evidence="4">Coproporphyrinogen oxidase</fullName>
    </recommendedName>
</protein>
<evidence type="ECO:0000256" key="1">
    <source>
        <dbReference type="ARBA" id="ARBA00049102"/>
    </source>
</evidence>
<organism evidence="3">
    <name type="scientific">Micromonas pusilla</name>
    <name type="common">Picoplanktonic green alga</name>
    <name type="synonym">Chromulina pusilla</name>
    <dbReference type="NCBI Taxonomy" id="38833"/>
    <lineage>
        <taxon>Eukaryota</taxon>
        <taxon>Viridiplantae</taxon>
        <taxon>Chlorophyta</taxon>
        <taxon>Mamiellophyceae</taxon>
        <taxon>Mamiellales</taxon>
        <taxon>Mamiellaceae</taxon>
        <taxon>Micromonas</taxon>
    </lineage>
</organism>
<dbReference type="PANTHER" id="PTHR10755">
    <property type="entry name" value="COPROPORPHYRINOGEN III OXIDASE, MITOCHONDRIAL"/>
    <property type="match status" value="1"/>
</dbReference>
<dbReference type="Pfam" id="PF01218">
    <property type="entry name" value="Coprogen_oxidas"/>
    <property type="match status" value="1"/>
</dbReference>
<dbReference type="GO" id="GO:0005737">
    <property type="term" value="C:cytoplasm"/>
    <property type="evidence" value="ECO:0007669"/>
    <property type="project" value="TreeGrafter"/>
</dbReference>
<dbReference type="InterPro" id="IPR036406">
    <property type="entry name" value="Coprogen_oxidase_aer_sf"/>
</dbReference>
<dbReference type="SUPFAM" id="SSF102886">
    <property type="entry name" value="Coproporphyrinogen III oxidase"/>
    <property type="match status" value="1"/>
</dbReference>
<comment type="catalytic activity">
    <reaction evidence="1">
        <text>coproporphyrinogen III + O2 + 2 H(+) = protoporphyrinogen IX + 2 CO2 + 2 H2O</text>
        <dbReference type="Rhea" id="RHEA:18257"/>
        <dbReference type="ChEBI" id="CHEBI:15377"/>
        <dbReference type="ChEBI" id="CHEBI:15378"/>
        <dbReference type="ChEBI" id="CHEBI:15379"/>
        <dbReference type="ChEBI" id="CHEBI:16526"/>
        <dbReference type="ChEBI" id="CHEBI:57307"/>
        <dbReference type="ChEBI" id="CHEBI:57309"/>
        <dbReference type="EC" id="1.3.3.3"/>
    </reaction>
</comment>
<dbReference type="AlphaFoldDB" id="A0A7S0D6A4"/>
<accession>A0A7S0D6A4</accession>
<dbReference type="GO" id="GO:0004109">
    <property type="term" value="F:coproporphyrinogen oxidase activity"/>
    <property type="evidence" value="ECO:0007669"/>
    <property type="project" value="UniProtKB-EC"/>
</dbReference>
<dbReference type="GO" id="GO:0006782">
    <property type="term" value="P:protoporphyrinogen IX biosynthetic process"/>
    <property type="evidence" value="ECO:0007669"/>
    <property type="project" value="UniProtKB-UniPathway"/>
</dbReference>
<dbReference type="InterPro" id="IPR001260">
    <property type="entry name" value="Coprogen_oxidase_aer"/>
</dbReference>
<evidence type="ECO:0000313" key="3">
    <source>
        <dbReference type="EMBL" id="CAD8442788.1"/>
    </source>
</evidence>
<feature type="compositionally biased region" description="Polar residues" evidence="2">
    <location>
        <begin position="1"/>
        <end position="11"/>
    </location>
</feature>
<evidence type="ECO:0000256" key="2">
    <source>
        <dbReference type="SAM" id="MobiDB-lite"/>
    </source>
</evidence>
<dbReference type="PRINTS" id="PR00073">
    <property type="entry name" value="COPRGNOXDASE"/>
</dbReference>
<feature type="compositionally biased region" description="Low complexity" evidence="2">
    <location>
        <begin position="12"/>
        <end position="27"/>
    </location>
</feature>